<proteinExistence type="predicted"/>
<evidence type="ECO:0000313" key="1">
    <source>
        <dbReference type="EMBL" id="EDM11865.1"/>
    </source>
</evidence>
<dbReference type="Proteomes" id="UP000234681">
    <property type="component" value="Chromosome 1"/>
</dbReference>
<gene>
    <name evidence="1" type="ORF">rCG_47896</name>
</gene>
<reference evidence="2" key="1">
    <citation type="submission" date="2005-09" db="EMBL/GenBank/DDBJ databases">
        <authorList>
            <person name="Mural R.J."/>
            <person name="Li P.W."/>
            <person name="Adams M.D."/>
            <person name="Amanatides P.G."/>
            <person name="Baden-Tillson H."/>
            <person name="Barnstead M."/>
            <person name="Chin S.H."/>
            <person name="Dew I."/>
            <person name="Evans C.A."/>
            <person name="Ferriera S."/>
            <person name="Flanigan M."/>
            <person name="Fosler C."/>
            <person name="Glodek A."/>
            <person name="Gu Z."/>
            <person name="Holt R.A."/>
            <person name="Jennings D."/>
            <person name="Kraft C.L."/>
            <person name="Lu F."/>
            <person name="Nguyen T."/>
            <person name="Nusskern D.R."/>
            <person name="Pfannkoch C.M."/>
            <person name="Sitter C."/>
            <person name="Sutton G.G."/>
            <person name="Venter J.C."/>
            <person name="Wang Z."/>
            <person name="Woodage T."/>
            <person name="Zheng X.H."/>
            <person name="Zhong F."/>
        </authorList>
    </citation>
    <scope>NUCLEOTIDE SEQUENCE [LARGE SCALE GENOMIC DNA]</scope>
    <source>
        <strain>BN</strain>
        <strain evidence="2">Sprague-Dawley</strain>
    </source>
</reference>
<accession>A6HXD4</accession>
<evidence type="ECO:0000313" key="2">
    <source>
        <dbReference type="Proteomes" id="UP000234681"/>
    </source>
</evidence>
<protein>
    <submittedName>
        <fullName evidence="1">RCG47896</fullName>
    </submittedName>
</protein>
<sequence>MPSSHWATSSFLREPLFCSALKWGTPISFLTFGAVSGDHRMPYQGMFSPLILISLMADPLLSPVDTTQQYQKHKPMRLYLGLSPALLLFQSELVFWGL</sequence>
<dbReference type="AlphaFoldDB" id="A6HXD4"/>
<organism evidence="1 2">
    <name type="scientific">Rattus norvegicus</name>
    <name type="common">Rat</name>
    <dbReference type="NCBI Taxonomy" id="10116"/>
    <lineage>
        <taxon>Eukaryota</taxon>
        <taxon>Metazoa</taxon>
        <taxon>Chordata</taxon>
        <taxon>Craniata</taxon>
        <taxon>Vertebrata</taxon>
        <taxon>Euteleostomi</taxon>
        <taxon>Mammalia</taxon>
        <taxon>Eutheria</taxon>
        <taxon>Euarchontoglires</taxon>
        <taxon>Glires</taxon>
        <taxon>Rodentia</taxon>
        <taxon>Myomorpha</taxon>
        <taxon>Muroidea</taxon>
        <taxon>Muridae</taxon>
        <taxon>Murinae</taxon>
        <taxon>Rattus</taxon>
    </lineage>
</organism>
<name>A6HXD4_RAT</name>
<dbReference type="EMBL" id="CH473953">
    <property type="protein sequence ID" value="EDM11865.1"/>
    <property type="molecule type" value="Genomic_DNA"/>
</dbReference>